<evidence type="ECO:0000256" key="3">
    <source>
        <dbReference type="ARBA" id="ARBA00024356"/>
    </source>
</evidence>
<dbReference type="SUPFAM" id="SSF75005">
    <property type="entry name" value="Arabinanase/levansucrase/invertase"/>
    <property type="match status" value="1"/>
</dbReference>
<evidence type="ECO:0000256" key="4">
    <source>
        <dbReference type="SAM" id="MobiDB-lite"/>
    </source>
</evidence>
<evidence type="ECO:0000256" key="2">
    <source>
        <dbReference type="ARBA" id="ARBA00022679"/>
    </source>
</evidence>
<comment type="similarity">
    <text evidence="3">Belongs to the glycosyl hydrolase 130 family.</text>
</comment>
<dbReference type="Pfam" id="PF04041">
    <property type="entry name" value="Glyco_hydro_130"/>
    <property type="match status" value="1"/>
</dbReference>
<accession>A0ABU1MQT0</accession>
<protein>
    <submittedName>
        <fullName evidence="5">GH43/DUF377 family glycosyl hydrolase</fullName>
    </submittedName>
</protein>
<reference evidence="5 6" key="1">
    <citation type="submission" date="2023-07" db="EMBL/GenBank/DDBJ databases">
        <title>Sorghum-associated microbial communities from plants grown in Nebraska, USA.</title>
        <authorList>
            <person name="Schachtman D."/>
        </authorList>
    </citation>
    <scope>NUCLEOTIDE SEQUENCE [LARGE SCALE GENOMIC DNA]</scope>
    <source>
        <strain evidence="5 6">DS1027</strain>
    </source>
</reference>
<organism evidence="5 6">
    <name type="scientific">Novosphingobium capsulatum</name>
    <dbReference type="NCBI Taxonomy" id="13688"/>
    <lineage>
        <taxon>Bacteria</taxon>
        <taxon>Pseudomonadati</taxon>
        <taxon>Pseudomonadota</taxon>
        <taxon>Alphaproteobacteria</taxon>
        <taxon>Sphingomonadales</taxon>
        <taxon>Sphingomonadaceae</taxon>
        <taxon>Novosphingobium</taxon>
    </lineage>
</organism>
<dbReference type="Gene3D" id="2.115.10.20">
    <property type="entry name" value="Glycosyl hydrolase domain, family 43"/>
    <property type="match status" value="1"/>
</dbReference>
<feature type="compositionally biased region" description="Polar residues" evidence="4">
    <location>
        <begin position="1"/>
        <end position="14"/>
    </location>
</feature>
<sequence>MSLATEPTNPSLTPADTVAANPVGTRPDGVGNGLRILEQRLHADPSRVVLRPFHLGWQGGAGGGSRAARLVEDVLSLGGAEAAEEYARVLHDFEERHWQTEQLFEERYAEVRQALDLDDGAIPPVRRRLIGAYFCHEYTYAAAALMNPSIVPHPDQSGMLDGAVRFVMSLRAVGEGHISSIVFREGVANADGSFQLWPQSAFATALLPDASTPPTDDGIVALHRHSESTLSNSVIFPVTEQQRGGLEDLRLVRFDHGGGDYEWIGTYTAYSGSSIRSELLRTRDFRRFGLEPIQGRAGRNKGMALFPQAIDGRYAMVGRQDGKNLFLLRSDRLDCWDDDGVLLMEPKFPWEFVQIGNCGSPILTDQGWLLLTHGVGAMRKYALGCALLDRDDPSRVIARSKVPLLTAIDADRYGYVPNVVYTCGALMVEDNLLVPYGISDSAVGFATIGVDDILDLME</sequence>
<name>A0ABU1MQT0_9SPHN</name>
<dbReference type="InterPro" id="IPR023296">
    <property type="entry name" value="Glyco_hydro_beta-prop_sf"/>
</dbReference>
<feature type="region of interest" description="Disordered" evidence="4">
    <location>
        <begin position="1"/>
        <end position="26"/>
    </location>
</feature>
<dbReference type="Proteomes" id="UP001184150">
    <property type="component" value="Unassembled WGS sequence"/>
</dbReference>
<keyword evidence="5" id="KW-0378">Hydrolase</keyword>
<dbReference type="PANTHER" id="PTHR34106:SF4">
    <property type="entry name" value="BLL5143 PROTEIN"/>
    <property type="match status" value="1"/>
</dbReference>
<dbReference type="EMBL" id="JAVDRD010000011">
    <property type="protein sequence ID" value="MDR6512693.1"/>
    <property type="molecule type" value="Genomic_DNA"/>
</dbReference>
<evidence type="ECO:0000313" key="6">
    <source>
        <dbReference type="Proteomes" id="UP001184150"/>
    </source>
</evidence>
<keyword evidence="6" id="KW-1185">Reference proteome</keyword>
<gene>
    <name evidence="5" type="ORF">J2792_003578</name>
</gene>
<comment type="caution">
    <text evidence="5">The sequence shown here is derived from an EMBL/GenBank/DDBJ whole genome shotgun (WGS) entry which is preliminary data.</text>
</comment>
<keyword evidence="2" id="KW-0808">Transferase</keyword>
<dbReference type="PANTHER" id="PTHR34106">
    <property type="entry name" value="GLYCOSIDASE"/>
    <property type="match status" value="1"/>
</dbReference>
<dbReference type="InterPro" id="IPR007184">
    <property type="entry name" value="Mannoside_phosphorylase"/>
</dbReference>
<keyword evidence="1" id="KW-0328">Glycosyltransferase</keyword>
<evidence type="ECO:0000256" key="1">
    <source>
        <dbReference type="ARBA" id="ARBA00022676"/>
    </source>
</evidence>
<proteinExistence type="inferred from homology"/>
<dbReference type="CDD" id="cd18613">
    <property type="entry name" value="GH130"/>
    <property type="match status" value="1"/>
</dbReference>
<evidence type="ECO:0000313" key="5">
    <source>
        <dbReference type="EMBL" id="MDR6512693.1"/>
    </source>
</evidence>
<dbReference type="GO" id="GO:0016787">
    <property type="term" value="F:hydrolase activity"/>
    <property type="evidence" value="ECO:0007669"/>
    <property type="project" value="UniProtKB-KW"/>
</dbReference>